<keyword evidence="6" id="KW-1185">Reference proteome</keyword>
<dbReference type="SMART" id="SM00822">
    <property type="entry name" value="PKS_KR"/>
    <property type="match status" value="1"/>
</dbReference>
<comment type="caution">
    <text evidence="5">The sequence shown here is derived from an EMBL/GenBank/DDBJ whole genome shotgun (WGS) entry which is preliminary data.</text>
</comment>
<evidence type="ECO:0000256" key="3">
    <source>
        <dbReference type="RuleBase" id="RU000363"/>
    </source>
</evidence>
<name>A0ABS1LCW5_9ACTN</name>
<comment type="similarity">
    <text evidence="1 3">Belongs to the short-chain dehydrogenases/reductases (SDR) family.</text>
</comment>
<evidence type="ECO:0000256" key="1">
    <source>
        <dbReference type="ARBA" id="ARBA00006484"/>
    </source>
</evidence>
<dbReference type="RefSeq" id="WP_201939773.1">
    <property type="nucleotide sequence ID" value="NZ_JAERSG010000006.1"/>
</dbReference>
<evidence type="ECO:0000256" key="2">
    <source>
        <dbReference type="ARBA" id="ARBA00023002"/>
    </source>
</evidence>
<dbReference type="NCBIfam" id="NF006073">
    <property type="entry name" value="PRK08219.1"/>
    <property type="match status" value="1"/>
</dbReference>
<protein>
    <submittedName>
        <fullName evidence="5">SDR family oxidoreductase</fullName>
    </submittedName>
</protein>
<dbReference type="InterPro" id="IPR057326">
    <property type="entry name" value="KR_dom"/>
</dbReference>
<organism evidence="5 6">
    <name type="scientific">Nocardioides baculatus</name>
    <dbReference type="NCBI Taxonomy" id="2801337"/>
    <lineage>
        <taxon>Bacteria</taxon>
        <taxon>Bacillati</taxon>
        <taxon>Actinomycetota</taxon>
        <taxon>Actinomycetes</taxon>
        <taxon>Propionibacteriales</taxon>
        <taxon>Nocardioidaceae</taxon>
        <taxon>Nocardioides</taxon>
    </lineage>
</organism>
<keyword evidence="2" id="KW-0560">Oxidoreductase</keyword>
<reference evidence="5 6" key="1">
    <citation type="submission" date="2021-01" db="EMBL/GenBank/DDBJ databases">
        <title>Genome seq and assembly of Nocardiodes sp. G10.</title>
        <authorList>
            <person name="Chhetri G."/>
        </authorList>
    </citation>
    <scope>NUCLEOTIDE SEQUENCE [LARGE SCALE GENOMIC DNA]</scope>
    <source>
        <strain evidence="5 6">G10</strain>
    </source>
</reference>
<dbReference type="PRINTS" id="PR00080">
    <property type="entry name" value="SDRFAMILY"/>
</dbReference>
<feature type="domain" description="Ketoreductase" evidence="4">
    <location>
        <begin position="2"/>
        <end position="174"/>
    </location>
</feature>
<dbReference type="Proteomes" id="UP000636918">
    <property type="component" value="Unassembled WGS sequence"/>
</dbReference>
<evidence type="ECO:0000313" key="5">
    <source>
        <dbReference type="EMBL" id="MBL0749509.1"/>
    </source>
</evidence>
<dbReference type="EMBL" id="JAERSG010000006">
    <property type="protein sequence ID" value="MBL0749509.1"/>
    <property type="molecule type" value="Genomic_DNA"/>
</dbReference>
<dbReference type="SUPFAM" id="SSF51735">
    <property type="entry name" value="NAD(P)-binding Rossmann-fold domains"/>
    <property type="match status" value="1"/>
</dbReference>
<dbReference type="PROSITE" id="PS00061">
    <property type="entry name" value="ADH_SHORT"/>
    <property type="match status" value="1"/>
</dbReference>
<dbReference type="PANTHER" id="PTHR44196:SF1">
    <property type="entry name" value="DEHYDROGENASE_REDUCTASE SDR FAMILY MEMBER 7B"/>
    <property type="match status" value="1"/>
</dbReference>
<dbReference type="InterPro" id="IPR036291">
    <property type="entry name" value="NAD(P)-bd_dom_sf"/>
</dbReference>
<sequence>MRLVLTGAGSGIGDVLARRLTDRGDELVLVARSSGRAAELERAHAGAQVVVADLADPGTLNGLGRQVDGPVDALVHAAGVVELGPVARLRLADWEEQLAVNLVAPAVLTRELLPQLRQARGTVVFVNSGAGLTAHAEWSGYAASKFGLRGLADALRAEESDHGVRVTSVYPGRTATPMQQKVHEQEGKDYDASEWISAETVAGMILHVLDLPVDATVPDVTVRPGPGD</sequence>
<proteinExistence type="inferred from homology"/>
<dbReference type="PRINTS" id="PR00081">
    <property type="entry name" value="GDHRDH"/>
</dbReference>
<dbReference type="InterPro" id="IPR020904">
    <property type="entry name" value="Sc_DH/Rdtase_CS"/>
</dbReference>
<gene>
    <name evidence="5" type="ORF">JI751_17955</name>
</gene>
<evidence type="ECO:0000259" key="4">
    <source>
        <dbReference type="SMART" id="SM00822"/>
    </source>
</evidence>
<dbReference type="PANTHER" id="PTHR44196">
    <property type="entry name" value="DEHYDROGENASE/REDUCTASE SDR FAMILY MEMBER 7B"/>
    <property type="match status" value="1"/>
</dbReference>
<accession>A0ABS1LCW5</accession>
<evidence type="ECO:0000313" key="6">
    <source>
        <dbReference type="Proteomes" id="UP000636918"/>
    </source>
</evidence>
<dbReference type="Pfam" id="PF00106">
    <property type="entry name" value="adh_short"/>
    <property type="match status" value="1"/>
</dbReference>
<dbReference type="Gene3D" id="3.40.50.720">
    <property type="entry name" value="NAD(P)-binding Rossmann-like Domain"/>
    <property type="match status" value="1"/>
</dbReference>
<dbReference type="InterPro" id="IPR002347">
    <property type="entry name" value="SDR_fam"/>
</dbReference>